<sequence>MAPVPMRGKRNEPAYVAFIGKEICQLKGITENDFKQQLNQNYQSLFLSKV</sequence>
<dbReference type="GO" id="GO:0016788">
    <property type="term" value="F:hydrolase activity, acting on ester bonds"/>
    <property type="evidence" value="ECO:0007669"/>
    <property type="project" value="InterPro"/>
</dbReference>
<accession>A0A645EE09</accession>
<name>A0A645EE09_9ZZZZ</name>
<reference evidence="1" key="1">
    <citation type="submission" date="2019-08" db="EMBL/GenBank/DDBJ databases">
        <authorList>
            <person name="Kucharzyk K."/>
            <person name="Murdoch R.W."/>
            <person name="Higgins S."/>
            <person name="Loffler F."/>
        </authorList>
    </citation>
    <scope>NUCLEOTIDE SEQUENCE</scope>
</reference>
<dbReference type="EMBL" id="VSSQ01044963">
    <property type="protein sequence ID" value="MPM98832.1"/>
    <property type="molecule type" value="Genomic_DNA"/>
</dbReference>
<dbReference type="InterPro" id="IPR032466">
    <property type="entry name" value="Metal_Hydrolase"/>
</dbReference>
<gene>
    <name evidence="1" type="ORF">SDC9_146022</name>
</gene>
<dbReference type="AlphaFoldDB" id="A0A645EE09"/>
<organism evidence="1">
    <name type="scientific">bioreactor metagenome</name>
    <dbReference type="NCBI Taxonomy" id="1076179"/>
    <lineage>
        <taxon>unclassified sequences</taxon>
        <taxon>metagenomes</taxon>
        <taxon>ecological metagenomes</taxon>
    </lineage>
</organism>
<dbReference type="SUPFAM" id="SSF51556">
    <property type="entry name" value="Metallo-dependent hydrolases"/>
    <property type="match status" value="1"/>
</dbReference>
<evidence type="ECO:0000313" key="1">
    <source>
        <dbReference type="EMBL" id="MPM98832.1"/>
    </source>
</evidence>
<proteinExistence type="predicted"/>
<dbReference type="Pfam" id="PF01026">
    <property type="entry name" value="TatD_DNase"/>
    <property type="match status" value="1"/>
</dbReference>
<dbReference type="InterPro" id="IPR001130">
    <property type="entry name" value="TatD-like"/>
</dbReference>
<comment type="caution">
    <text evidence="1">The sequence shown here is derived from an EMBL/GenBank/DDBJ whole genome shotgun (WGS) entry which is preliminary data.</text>
</comment>
<dbReference type="Gene3D" id="3.20.20.140">
    <property type="entry name" value="Metal-dependent hydrolases"/>
    <property type="match status" value="1"/>
</dbReference>
<protein>
    <submittedName>
        <fullName evidence="1">Uncharacterized protein</fullName>
    </submittedName>
</protein>